<proteinExistence type="predicted"/>
<dbReference type="GO" id="GO:0003677">
    <property type="term" value="F:DNA binding"/>
    <property type="evidence" value="ECO:0007669"/>
    <property type="project" value="InterPro"/>
</dbReference>
<dbReference type="InterPro" id="IPR010982">
    <property type="entry name" value="Lambda_DNA-bd_dom_sf"/>
</dbReference>
<evidence type="ECO:0000256" key="1">
    <source>
        <dbReference type="SAM" id="MobiDB-lite"/>
    </source>
</evidence>
<dbReference type="InterPro" id="IPR001387">
    <property type="entry name" value="Cro/C1-type_HTH"/>
</dbReference>
<accession>A0A8J7JSL5</accession>
<dbReference type="EMBL" id="JADEWL010000017">
    <property type="protein sequence ID" value="MBE9212699.1"/>
    <property type="molecule type" value="Genomic_DNA"/>
</dbReference>
<evidence type="ECO:0000313" key="4">
    <source>
        <dbReference type="Proteomes" id="UP000620559"/>
    </source>
</evidence>
<evidence type="ECO:0000313" key="3">
    <source>
        <dbReference type="EMBL" id="MBE9212699.1"/>
    </source>
</evidence>
<dbReference type="Proteomes" id="UP000620559">
    <property type="component" value="Unassembled WGS sequence"/>
</dbReference>
<dbReference type="CDD" id="cd00093">
    <property type="entry name" value="HTH_XRE"/>
    <property type="match status" value="1"/>
</dbReference>
<organism evidence="3 4">
    <name type="scientific">Plectonema cf. radiosum LEGE 06105</name>
    <dbReference type="NCBI Taxonomy" id="945769"/>
    <lineage>
        <taxon>Bacteria</taxon>
        <taxon>Bacillati</taxon>
        <taxon>Cyanobacteriota</taxon>
        <taxon>Cyanophyceae</taxon>
        <taxon>Oscillatoriophycideae</taxon>
        <taxon>Oscillatoriales</taxon>
        <taxon>Microcoleaceae</taxon>
        <taxon>Plectonema</taxon>
    </lineage>
</organism>
<evidence type="ECO:0000259" key="2">
    <source>
        <dbReference type="PROSITE" id="PS50943"/>
    </source>
</evidence>
<feature type="domain" description="HTH cro/C1-type" evidence="2">
    <location>
        <begin position="501"/>
        <end position="544"/>
    </location>
</feature>
<dbReference type="Gene3D" id="1.10.260.40">
    <property type="entry name" value="lambda repressor-like DNA-binding domains"/>
    <property type="match status" value="1"/>
</dbReference>
<dbReference type="AlphaFoldDB" id="A0A8J7JSL5"/>
<name>A0A8J7JSL5_9CYAN</name>
<dbReference type="PROSITE" id="PS50943">
    <property type="entry name" value="HTH_CROC1"/>
    <property type="match status" value="1"/>
</dbReference>
<reference evidence="3" key="1">
    <citation type="submission" date="2020-10" db="EMBL/GenBank/DDBJ databases">
        <authorList>
            <person name="Castelo-Branco R."/>
            <person name="Eusebio N."/>
            <person name="Adriana R."/>
            <person name="Vieira A."/>
            <person name="Brugerolle De Fraissinette N."/>
            <person name="Rezende De Castro R."/>
            <person name="Schneider M.P."/>
            <person name="Vasconcelos V."/>
            <person name="Leao P.N."/>
        </authorList>
    </citation>
    <scope>NUCLEOTIDE SEQUENCE</scope>
    <source>
        <strain evidence="3">LEGE 06105</strain>
    </source>
</reference>
<keyword evidence="4" id="KW-1185">Reference proteome</keyword>
<protein>
    <submittedName>
        <fullName evidence="3">Helix-turn-helix domain-containing protein</fullName>
    </submittedName>
</protein>
<sequence>MAKNNTTKNQPKRTQSVSNSKSSGVINISNFATKIDPKLLLDCHKLLTVLQSDFSDFINEIATTTAIKIIEKDTLGKLHQFEYDSLVKKLAEEIAESFTEELKVNSELKSATENVLSKDLPIVEQNLKPVVPIPSSAVMFSSMEALNRKDLWHKDTEGIAYLRYTAKGNPENYIEHYICSPGDITMLPWNEAQQIIDKFGFTTAKLHLVFAAHTMNQEKPWESTFNLKASDIIKEFGWDKNHKKAKVENLLEIASTAFALDCLLVRTVWVEGRNKQGKMVGSVPVGRMWNVHIQATGQFNLEGKIDKPDEVYITIQPGLWTRDFLNRAGATSREALYQFGYLAQQVLKIDPHHNELALRLAIHLTLDSRVRLDGKYKVHELLRIAFPETVIDKAQSDSRRAYDLKKRWDSAIKLLLKLNWQIVFDSETYSSWLRPDCEEKKPKGYIKNLLDAKLTVKPPNPIPELIASKVTARRLKSKAKQSKPKTAPVPSQEVNLTGSQVKEARIAKGWSQAKLAGFLHISQNLVSLIERGERSINTQLASQIQTLVNIQN</sequence>
<dbReference type="SUPFAM" id="SSF47413">
    <property type="entry name" value="lambda repressor-like DNA-binding domains"/>
    <property type="match status" value="1"/>
</dbReference>
<gene>
    <name evidence="3" type="ORF">IQ247_08345</name>
</gene>
<dbReference type="Pfam" id="PF01381">
    <property type="entry name" value="HTH_3"/>
    <property type="match status" value="1"/>
</dbReference>
<dbReference type="RefSeq" id="WP_193918861.1">
    <property type="nucleotide sequence ID" value="NZ_JADEWL010000017.1"/>
</dbReference>
<comment type="caution">
    <text evidence="3">The sequence shown here is derived from an EMBL/GenBank/DDBJ whole genome shotgun (WGS) entry which is preliminary data.</text>
</comment>
<feature type="region of interest" description="Disordered" evidence="1">
    <location>
        <begin position="1"/>
        <end position="21"/>
    </location>
</feature>